<keyword evidence="1" id="KW-0812">Transmembrane</keyword>
<feature type="transmembrane region" description="Helical" evidence="1">
    <location>
        <begin position="217"/>
        <end position="238"/>
    </location>
</feature>
<feature type="transmembrane region" description="Helical" evidence="1">
    <location>
        <begin position="155"/>
        <end position="174"/>
    </location>
</feature>
<evidence type="ECO:0000313" key="2">
    <source>
        <dbReference type="EMBL" id="PQO30434.1"/>
    </source>
</evidence>
<evidence type="ECO:0000256" key="1">
    <source>
        <dbReference type="SAM" id="Phobius"/>
    </source>
</evidence>
<feature type="transmembrane region" description="Helical" evidence="1">
    <location>
        <begin position="12"/>
        <end position="33"/>
    </location>
</feature>
<feature type="transmembrane region" description="Helical" evidence="1">
    <location>
        <begin position="186"/>
        <end position="205"/>
    </location>
</feature>
<organism evidence="2 3">
    <name type="scientific">Blastopirellula marina</name>
    <dbReference type="NCBI Taxonomy" id="124"/>
    <lineage>
        <taxon>Bacteria</taxon>
        <taxon>Pseudomonadati</taxon>
        <taxon>Planctomycetota</taxon>
        <taxon>Planctomycetia</taxon>
        <taxon>Pirellulales</taxon>
        <taxon>Pirellulaceae</taxon>
        <taxon>Blastopirellula</taxon>
    </lineage>
</organism>
<keyword evidence="1" id="KW-0472">Membrane</keyword>
<comment type="caution">
    <text evidence="2">The sequence shown here is derived from an EMBL/GenBank/DDBJ whole genome shotgun (WGS) entry which is preliminary data.</text>
</comment>
<feature type="transmembrane region" description="Helical" evidence="1">
    <location>
        <begin position="123"/>
        <end position="143"/>
    </location>
</feature>
<name>A0A2S8FET4_9BACT</name>
<protein>
    <submittedName>
        <fullName evidence="2">Uncharacterized protein</fullName>
    </submittedName>
</protein>
<feature type="transmembrane region" description="Helical" evidence="1">
    <location>
        <begin position="82"/>
        <end position="103"/>
    </location>
</feature>
<dbReference type="AlphaFoldDB" id="A0A2S8FET4"/>
<accession>A0A2S8FET4</accession>
<gene>
    <name evidence="2" type="ORF">C5Y83_24025</name>
</gene>
<feature type="transmembrane region" description="Helical" evidence="1">
    <location>
        <begin position="54"/>
        <end position="70"/>
    </location>
</feature>
<evidence type="ECO:0000313" key="3">
    <source>
        <dbReference type="Proteomes" id="UP000238322"/>
    </source>
</evidence>
<dbReference type="EMBL" id="PUHY01000014">
    <property type="protein sequence ID" value="PQO30434.1"/>
    <property type="molecule type" value="Genomic_DNA"/>
</dbReference>
<keyword evidence="1" id="KW-1133">Transmembrane helix</keyword>
<reference evidence="2 3" key="1">
    <citation type="submission" date="2018-02" db="EMBL/GenBank/DDBJ databases">
        <title>Comparative genomes isolates from brazilian mangrove.</title>
        <authorList>
            <person name="Araujo J.E."/>
            <person name="Taketani R.G."/>
            <person name="Silva M.C.P."/>
            <person name="Loureco M.V."/>
            <person name="Andreote F.D."/>
        </authorList>
    </citation>
    <scope>NUCLEOTIDE SEQUENCE [LARGE SCALE GENOMIC DNA]</scope>
    <source>
        <strain evidence="2 3">Hex-1 MGV</strain>
    </source>
</reference>
<dbReference type="Proteomes" id="UP000238322">
    <property type="component" value="Unassembled WGS sequence"/>
</dbReference>
<proteinExistence type="predicted"/>
<sequence>MSTDSTCEVPFYSSITAIIHVAILVWVLADAPFCDLLLFSQACILGMAATRSRMTIILYLIMTMTAYSIWSNAPKGSERMLGYSLSEGACIAMLFATTCAFLAKLGVCRTSSNSDARFSLHDAALCAVSLCVSCGAVANQLRIDADLGMASQRGLGGVLFFGGIGITSIGAYVFNGLSRGTRDTTILLMLLPATGILWICLSQRVDSDNGHQEIVGIIISQVAFLVTVQCLLSAPYWIHRMASKAGEADM</sequence>